<keyword evidence="3" id="KW-1185">Reference proteome</keyword>
<protein>
    <submittedName>
        <fullName evidence="2">Uncharacterized protein</fullName>
    </submittedName>
</protein>
<feature type="transmembrane region" description="Helical" evidence="1">
    <location>
        <begin position="261"/>
        <end position="285"/>
    </location>
</feature>
<keyword evidence="1" id="KW-0472">Membrane</keyword>
<name>A0AAD4R4K7_9BILA</name>
<keyword evidence="1" id="KW-1133">Transmembrane helix</keyword>
<feature type="transmembrane region" description="Helical" evidence="1">
    <location>
        <begin position="68"/>
        <end position="92"/>
    </location>
</feature>
<feature type="transmembrane region" description="Helical" evidence="1">
    <location>
        <begin position="201"/>
        <end position="228"/>
    </location>
</feature>
<organism evidence="2 3">
    <name type="scientific">Ditylenchus destructor</name>
    <dbReference type="NCBI Taxonomy" id="166010"/>
    <lineage>
        <taxon>Eukaryota</taxon>
        <taxon>Metazoa</taxon>
        <taxon>Ecdysozoa</taxon>
        <taxon>Nematoda</taxon>
        <taxon>Chromadorea</taxon>
        <taxon>Rhabditida</taxon>
        <taxon>Tylenchina</taxon>
        <taxon>Tylenchomorpha</taxon>
        <taxon>Sphaerularioidea</taxon>
        <taxon>Anguinidae</taxon>
        <taxon>Anguininae</taxon>
        <taxon>Ditylenchus</taxon>
    </lineage>
</organism>
<accession>A0AAD4R4K7</accession>
<dbReference type="Proteomes" id="UP001201812">
    <property type="component" value="Unassembled WGS sequence"/>
</dbReference>
<dbReference type="EMBL" id="JAKKPZ010000030">
    <property type="protein sequence ID" value="KAI1709506.1"/>
    <property type="molecule type" value="Genomic_DNA"/>
</dbReference>
<evidence type="ECO:0000313" key="2">
    <source>
        <dbReference type="EMBL" id="KAI1709506.1"/>
    </source>
</evidence>
<keyword evidence="1" id="KW-0812">Transmembrane</keyword>
<dbReference type="AlphaFoldDB" id="A0AAD4R4K7"/>
<reference evidence="2" key="1">
    <citation type="submission" date="2022-01" db="EMBL/GenBank/DDBJ databases">
        <title>Genome Sequence Resource for Two Populations of Ditylenchus destructor, the Migratory Endoparasitic Phytonematode.</title>
        <authorList>
            <person name="Zhang H."/>
            <person name="Lin R."/>
            <person name="Xie B."/>
        </authorList>
    </citation>
    <scope>NUCLEOTIDE SEQUENCE</scope>
    <source>
        <strain evidence="2">BazhouSP</strain>
    </source>
</reference>
<evidence type="ECO:0000256" key="1">
    <source>
        <dbReference type="SAM" id="Phobius"/>
    </source>
</evidence>
<feature type="transmembrane region" description="Helical" evidence="1">
    <location>
        <begin position="395"/>
        <end position="414"/>
    </location>
</feature>
<sequence length="435" mass="50069">MAHRYQPSKLYKRRITTTKNPRTISRKKNDSPIKNKTIYKESVAINLDDSQGLAKSTNVKEQLRKMELLAWNLIVQLILCIFALIFTVTVYFENLKSECWALPFQENPCKKPRALPLMTTNQSTLADAVDEFVLALKPEISIFHDVVEVPFTLLRQSLFAFTKIRIGQLLNQHSADLVAFGALKREDERLEELELAIEEGYIQIFTFQFALVIFLCCVAIPILLLGFLKPTEKTEQKKSSAEERENSQNSRLTKLKRRISFLYIATLLCIVAEFILFSMFVAGIYQGNSPTFQSNKGFKCNETDSFDILRRCQLKVSFSDYRSFSTELESTLDKRIAKLGTSMISPNLEVRQLTYEHQSEAITTAIEHHLSLKQYKVDRRTMPRKIGNVLPGSELIPLVFVNNCFLFSAFFLWVGWGGSVWQVFPCVRYLIRCFS</sequence>
<evidence type="ECO:0000313" key="3">
    <source>
        <dbReference type="Proteomes" id="UP001201812"/>
    </source>
</evidence>
<gene>
    <name evidence="2" type="ORF">DdX_11294</name>
</gene>
<comment type="caution">
    <text evidence="2">The sequence shown here is derived from an EMBL/GenBank/DDBJ whole genome shotgun (WGS) entry which is preliminary data.</text>
</comment>
<proteinExistence type="predicted"/>